<dbReference type="InterPro" id="IPR036281">
    <property type="entry name" value="SinR/SinI_dimer_dom_sf"/>
</dbReference>
<evidence type="ECO:0000313" key="3">
    <source>
        <dbReference type="Proteomes" id="UP000830326"/>
    </source>
</evidence>
<feature type="domain" description="Sin" evidence="1">
    <location>
        <begin position="1"/>
        <end position="39"/>
    </location>
</feature>
<gene>
    <name evidence="2" type="ORF">MUO15_19110</name>
</gene>
<keyword evidence="3" id="KW-1185">Reference proteome</keyword>
<dbReference type="PROSITE" id="PS51500">
    <property type="entry name" value="SIN"/>
    <property type="match status" value="1"/>
</dbReference>
<dbReference type="RefSeq" id="WP_245031833.1">
    <property type="nucleotide sequence ID" value="NZ_CP095075.1"/>
</dbReference>
<evidence type="ECO:0000259" key="1">
    <source>
        <dbReference type="PROSITE" id="PS51500"/>
    </source>
</evidence>
<name>A0ABY4HBM7_9BACI</name>
<accession>A0ABY4HBM7</accession>
<dbReference type="SUPFAM" id="SSF47406">
    <property type="entry name" value="SinR repressor dimerisation domain-like"/>
    <property type="match status" value="1"/>
</dbReference>
<dbReference type="EMBL" id="CP095075">
    <property type="protein sequence ID" value="UOR11658.1"/>
    <property type="molecule type" value="Genomic_DNA"/>
</dbReference>
<sequence length="40" mass="4646">MDKVKDMRSLDADWIALVKLARAIGLSKEEIKQFITKNRL</sequence>
<proteinExistence type="predicted"/>
<dbReference type="InterPro" id="IPR010981">
    <property type="entry name" value="SinR/SinI_dimer_dom"/>
</dbReference>
<organism evidence="2 3">
    <name type="scientific">Halobacillus amylolyticus</name>
    <dbReference type="NCBI Taxonomy" id="2932259"/>
    <lineage>
        <taxon>Bacteria</taxon>
        <taxon>Bacillati</taxon>
        <taxon>Bacillota</taxon>
        <taxon>Bacilli</taxon>
        <taxon>Bacillales</taxon>
        <taxon>Bacillaceae</taxon>
        <taxon>Halobacillus</taxon>
    </lineage>
</organism>
<dbReference type="Proteomes" id="UP000830326">
    <property type="component" value="Chromosome"/>
</dbReference>
<dbReference type="Pfam" id="PF08671">
    <property type="entry name" value="SinI"/>
    <property type="match status" value="1"/>
</dbReference>
<evidence type="ECO:0000313" key="2">
    <source>
        <dbReference type="EMBL" id="UOR11658.1"/>
    </source>
</evidence>
<protein>
    <submittedName>
        <fullName evidence="2">Anti-repressor SinI family protein</fullName>
    </submittedName>
</protein>
<reference evidence="2" key="1">
    <citation type="submission" date="2022-04" db="EMBL/GenBank/DDBJ databases">
        <title>Halobacillus sp. isolated from saltern.</title>
        <authorList>
            <person name="Won M."/>
            <person name="Lee C.-M."/>
            <person name="Woen H.-Y."/>
            <person name="Kwon S.-W."/>
        </authorList>
    </citation>
    <scope>NUCLEOTIDE SEQUENCE</scope>
    <source>
        <strain evidence="2">SSHM10-5</strain>
    </source>
</reference>